<dbReference type="SUPFAM" id="SSF51215">
    <property type="entry name" value="Regulatory protein AraC"/>
    <property type="match status" value="1"/>
</dbReference>
<dbReference type="EMBL" id="AZFM01000001">
    <property type="protein sequence ID" value="KRL91548.1"/>
    <property type="molecule type" value="Genomic_DNA"/>
</dbReference>
<keyword evidence="1" id="KW-0805">Transcription regulation</keyword>
<dbReference type="OrthoDB" id="9813413at2"/>
<dbReference type="PANTHER" id="PTHR43280:SF30">
    <property type="entry name" value="MMSAB OPERON REGULATORY PROTEIN"/>
    <property type="match status" value="1"/>
</dbReference>
<dbReference type="GO" id="GO:0003700">
    <property type="term" value="F:DNA-binding transcription factor activity"/>
    <property type="evidence" value="ECO:0007669"/>
    <property type="project" value="InterPro"/>
</dbReference>
<dbReference type="STRING" id="1423763.FC46_GL000097"/>
<dbReference type="Gene3D" id="2.60.120.280">
    <property type="entry name" value="Regulatory protein AraC"/>
    <property type="match status" value="1"/>
</dbReference>
<evidence type="ECO:0000256" key="1">
    <source>
        <dbReference type="ARBA" id="ARBA00023015"/>
    </source>
</evidence>
<organism evidence="5 6">
    <name type="scientific">Lactobacillus kalixensis DSM 16043</name>
    <dbReference type="NCBI Taxonomy" id="1423763"/>
    <lineage>
        <taxon>Bacteria</taxon>
        <taxon>Bacillati</taxon>
        <taxon>Bacillota</taxon>
        <taxon>Bacilli</taxon>
        <taxon>Lactobacillales</taxon>
        <taxon>Lactobacillaceae</taxon>
        <taxon>Lactobacillus</taxon>
    </lineage>
</organism>
<feature type="domain" description="HTH araC/xylS-type" evidence="4">
    <location>
        <begin position="175"/>
        <end position="273"/>
    </location>
</feature>
<dbReference type="SMART" id="SM00342">
    <property type="entry name" value="HTH_ARAC"/>
    <property type="match status" value="1"/>
</dbReference>
<gene>
    <name evidence="5" type="ORF">FC46_GL000097</name>
</gene>
<protein>
    <submittedName>
        <fullName evidence="5">Raffinose operon transcriptional regulator</fullName>
    </submittedName>
</protein>
<dbReference type="AlphaFoldDB" id="A0A0R1UDS2"/>
<reference evidence="5 6" key="1">
    <citation type="journal article" date="2015" name="Genome Announc.">
        <title>Expanding the biotechnology potential of lactobacilli through comparative genomics of 213 strains and associated genera.</title>
        <authorList>
            <person name="Sun Z."/>
            <person name="Harris H.M."/>
            <person name="McCann A."/>
            <person name="Guo C."/>
            <person name="Argimon S."/>
            <person name="Zhang W."/>
            <person name="Yang X."/>
            <person name="Jeffery I.B."/>
            <person name="Cooney J.C."/>
            <person name="Kagawa T.F."/>
            <person name="Liu W."/>
            <person name="Song Y."/>
            <person name="Salvetti E."/>
            <person name="Wrobel A."/>
            <person name="Rasinkangas P."/>
            <person name="Parkhill J."/>
            <person name="Rea M.C."/>
            <person name="O'Sullivan O."/>
            <person name="Ritari J."/>
            <person name="Douillard F.P."/>
            <person name="Paul Ross R."/>
            <person name="Yang R."/>
            <person name="Briner A.E."/>
            <person name="Felis G.E."/>
            <person name="de Vos W.M."/>
            <person name="Barrangou R."/>
            <person name="Klaenhammer T.R."/>
            <person name="Caufield P.W."/>
            <person name="Cui Y."/>
            <person name="Zhang H."/>
            <person name="O'Toole P.W."/>
        </authorList>
    </citation>
    <scope>NUCLEOTIDE SEQUENCE [LARGE SCALE GENOMIC DNA]</scope>
    <source>
        <strain evidence="5 6">DSM 16043</strain>
    </source>
</reference>
<evidence type="ECO:0000259" key="4">
    <source>
        <dbReference type="PROSITE" id="PS01124"/>
    </source>
</evidence>
<dbReference type="Gene3D" id="1.10.10.60">
    <property type="entry name" value="Homeodomain-like"/>
    <property type="match status" value="2"/>
</dbReference>
<dbReference type="InterPro" id="IPR003313">
    <property type="entry name" value="AraC-bd"/>
</dbReference>
<evidence type="ECO:0000256" key="3">
    <source>
        <dbReference type="ARBA" id="ARBA00023163"/>
    </source>
</evidence>
<proteinExistence type="predicted"/>
<accession>A0A0R1UDS2</accession>
<dbReference type="PATRIC" id="fig|1423763.3.peg.96"/>
<dbReference type="Pfam" id="PF02311">
    <property type="entry name" value="AraC_binding"/>
    <property type="match status" value="1"/>
</dbReference>
<keyword evidence="2" id="KW-0238">DNA-binding</keyword>
<dbReference type="InterPro" id="IPR037923">
    <property type="entry name" value="HTH-like"/>
</dbReference>
<dbReference type="RefSeq" id="WP_057797079.1">
    <property type="nucleotide sequence ID" value="NZ_AZFM01000001.1"/>
</dbReference>
<comment type="caution">
    <text evidence="5">The sequence shown here is derived from an EMBL/GenBank/DDBJ whole genome shotgun (WGS) entry which is preliminary data.</text>
</comment>
<keyword evidence="6" id="KW-1185">Reference proteome</keyword>
<dbReference type="SUPFAM" id="SSF46689">
    <property type="entry name" value="Homeodomain-like"/>
    <property type="match status" value="1"/>
</dbReference>
<dbReference type="GO" id="GO:0043565">
    <property type="term" value="F:sequence-specific DNA binding"/>
    <property type="evidence" value="ECO:0007669"/>
    <property type="project" value="InterPro"/>
</dbReference>
<evidence type="ECO:0000313" key="5">
    <source>
        <dbReference type="EMBL" id="KRL91548.1"/>
    </source>
</evidence>
<dbReference type="InterPro" id="IPR018060">
    <property type="entry name" value="HTH_AraC"/>
</dbReference>
<dbReference type="Proteomes" id="UP000051036">
    <property type="component" value="Unassembled WGS sequence"/>
</dbReference>
<name>A0A0R1UDS2_9LACO</name>
<dbReference type="PANTHER" id="PTHR43280">
    <property type="entry name" value="ARAC-FAMILY TRANSCRIPTIONAL REGULATOR"/>
    <property type="match status" value="1"/>
</dbReference>
<evidence type="ECO:0000313" key="6">
    <source>
        <dbReference type="Proteomes" id="UP000051036"/>
    </source>
</evidence>
<dbReference type="CDD" id="cd06986">
    <property type="entry name" value="cupin_MmsR-like_N"/>
    <property type="match status" value="1"/>
</dbReference>
<dbReference type="PRINTS" id="PR00032">
    <property type="entry name" value="HTHARAC"/>
</dbReference>
<dbReference type="InterPro" id="IPR009057">
    <property type="entry name" value="Homeodomain-like_sf"/>
</dbReference>
<evidence type="ECO:0000256" key="2">
    <source>
        <dbReference type="ARBA" id="ARBA00023125"/>
    </source>
</evidence>
<dbReference type="InterPro" id="IPR020449">
    <property type="entry name" value="Tscrpt_reg_AraC-type_HTH"/>
</dbReference>
<dbReference type="Pfam" id="PF12833">
    <property type="entry name" value="HTH_18"/>
    <property type="match status" value="1"/>
</dbReference>
<sequence length="273" mass="31671">MDGEYRTLSGQGIESNILFFGQENCQPNYIFKGNNVRDNYVIHYVQKGKGIFSSANHPVTQLKAGDIFILPKDVPCFYQADSEDPWSYFWIGLSGTRISSIFQNSLLSQKNYLRQMQDSKFKDYLFQLFDAIHLPSSLANDLLIESLLYHTFYYLLTEYPNPKSKNTDTSKNDLKLAVIYLENNFRDSSCNITDLCQKLNISRSYLYSLFKKNLALSPQQFLIKIRMEEAKQLLKTKDEPIKKIAGEVGYSDEFTFSKAFKRYNGLSPKNFRM</sequence>
<dbReference type="PROSITE" id="PS01124">
    <property type="entry name" value="HTH_ARAC_FAMILY_2"/>
    <property type="match status" value="1"/>
</dbReference>
<keyword evidence="3" id="KW-0804">Transcription</keyword>